<evidence type="ECO:0000313" key="5">
    <source>
        <dbReference type="Proteomes" id="UP000030905"/>
    </source>
</evidence>
<reference evidence="3 4" key="3">
    <citation type="journal article" name="Genome Announc.">
        <title>Improved Draft Genome Sequence of Clostridium pasteurianum Strain ATCC 6013 (DSM 525) Using a Hybrid Next-Generation Sequencing Approach.</title>
        <authorList>
            <person name="Pyne M.E."/>
            <person name="Utturkar S."/>
            <person name="Brown S.D."/>
            <person name="Moo-Young M."/>
            <person name="Chung D.A."/>
            <person name="Chou C.P."/>
        </authorList>
    </citation>
    <scope>NUCLEOTIDE SEQUENCE [LARGE SCALE GENOMIC DNA]</scope>
    <source>
        <strain evidence="3 4">ATCC 6013</strain>
    </source>
</reference>
<dbReference type="Proteomes" id="UP000028042">
    <property type="component" value="Unassembled WGS sequence"/>
</dbReference>
<dbReference type="RefSeq" id="WP_003444439.1">
    <property type="nucleotide sequence ID" value="NZ_ANZB01000005.1"/>
</dbReference>
<dbReference type="InterPro" id="IPR029033">
    <property type="entry name" value="His_PPase_superfam"/>
</dbReference>
<dbReference type="KEGG" id="cpae:CPAST_c11190"/>
<dbReference type="eggNOG" id="COG0406">
    <property type="taxonomic scope" value="Bacteria"/>
</dbReference>
<dbReference type="CDD" id="cd07067">
    <property type="entry name" value="HP_PGM_like"/>
    <property type="match status" value="1"/>
</dbReference>
<evidence type="ECO:0000313" key="4">
    <source>
        <dbReference type="Proteomes" id="UP000028042"/>
    </source>
</evidence>
<dbReference type="EMBL" id="JPGY02000001">
    <property type="protein sequence ID" value="KRU12785.1"/>
    <property type="molecule type" value="Genomic_DNA"/>
</dbReference>
<dbReference type="AlphaFoldDB" id="A0A0H3J1F9"/>
<evidence type="ECO:0000313" key="3">
    <source>
        <dbReference type="EMBL" id="KRU12785.1"/>
    </source>
</evidence>
<feature type="active site" description="Tele-phosphohistidine intermediate" evidence="1">
    <location>
        <position position="8"/>
    </location>
</feature>
<name>A0A0H3J1F9_CLOPA</name>
<dbReference type="PANTHER" id="PTHR48100">
    <property type="entry name" value="BROAD-SPECIFICITY PHOSPHATASE YOR283W-RELATED"/>
    <property type="match status" value="1"/>
</dbReference>
<dbReference type="EMBL" id="CP009268">
    <property type="protein sequence ID" value="AJA51207.1"/>
    <property type="molecule type" value="Genomic_DNA"/>
</dbReference>
<dbReference type="KEGG" id="cpat:CLPA_c11190"/>
<dbReference type="GO" id="GO:0016791">
    <property type="term" value="F:phosphatase activity"/>
    <property type="evidence" value="ECO:0007669"/>
    <property type="project" value="TreeGrafter"/>
</dbReference>
<evidence type="ECO:0000313" key="2">
    <source>
        <dbReference type="EMBL" id="AJA51207.1"/>
    </source>
</evidence>
<evidence type="ECO:0000256" key="1">
    <source>
        <dbReference type="PIRSR" id="PIRSR613078-1"/>
    </source>
</evidence>
<gene>
    <name evidence="2" type="ORF">CLPA_c11190</name>
    <name evidence="3" type="ORF">CP6013_02033</name>
</gene>
<dbReference type="Gene3D" id="3.40.50.1240">
    <property type="entry name" value="Phosphoglycerate mutase-like"/>
    <property type="match status" value="1"/>
</dbReference>
<dbReference type="InterPro" id="IPR013078">
    <property type="entry name" value="His_Pase_superF_clade-1"/>
</dbReference>
<protein>
    <submittedName>
        <fullName evidence="2">Fructose-2,6-bisphosphatase</fullName>
    </submittedName>
    <submittedName>
        <fullName evidence="3">Phosphoglycerate mutase</fullName>
    </submittedName>
</protein>
<sequence>MIIYLIRHGKDNDNYRGGWSDLGLVEEGINQSKLLYKNKEKYKIDTLISSDLRHAVETTQEIEKKLNISAKFSSKWRENNNGILSGMLNSEALQKYPNLFFNTLRMDEQYPGGESPVEFYNRIKESYNKLCNRILNGEIGPNVMLVTHGGVINIIYHIVKSIKWTNKCSPLCKLTTTGIHAIEYTVDGWKITISNNIEHLQ</sequence>
<keyword evidence="5" id="KW-1185">Reference proteome</keyword>
<organism evidence="2 5">
    <name type="scientific">Clostridium pasteurianum DSM 525 = ATCC 6013</name>
    <dbReference type="NCBI Taxonomy" id="1262449"/>
    <lineage>
        <taxon>Bacteria</taxon>
        <taxon>Bacillati</taxon>
        <taxon>Bacillota</taxon>
        <taxon>Clostridia</taxon>
        <taxon>Eubacteriales</taxon>
        <taxon>Clostridiaceae</taxon>
        <taxon>Clostridium</taxon>
    </lineage>
</organism>
<feature type="active site" description="Proton donor/acceptor" evidence="1">
    <location>
        <position position="78"/>
    </location>
</feature>
<dbReference type="SUPFAM" id="SSF53254">
    <property type="entry name" value="Phosphoglycerate mutase-like"/>
    <property type="match status" value="1"/>
</dbReference>
<dbReference type="Pfam" id="PF00300">
    <property type="entry name" value="His_Phos_1"/>
    <property type="match status" value="1"/>
</dbReference>
<accession>A0A0H3J1F9</accession>
<dbReference type="Proteomes" id="UP000030905">
    <property type="component" value="Chromosome"/>
</dbReference>
<dbReference type="SMART" id="SM00855">
    <property type="entry name" value="PGAM"/>
    <property type="match status" value="1"/>
</dbReference>
<reference evidence="3" key="2">
    <citation type="submission" date="2015-10" db="EMBL/GenBank/DDBJ databases">
        <title>Improved Draft Genome Sequence of Clostridium pasteurianum Strain ATCC 6013 (DSM 525) Using a Hybrid Next-Generation Sequencing Approach.</title>
        <authorList>
            <person name="Pyne M.E."/>
            <person name="Utturkar S.M."/>
            <person name="Brown S.D."/>
            <person name="Moo-Young M."/>
            <person name="Chung D.A."/>
            <person name="Chou P.C."/>
        </authorList>
    </citation>
    <scope>NUCLEOTIDE SEQUENCE</scope>
    <source>
        <strain evidence="3">ATCC 6013</strain>
    </source>
</reference>
<dbReference type="GeneID" id="93073311"/>
<dbReference type="InterPro" id="IPR050275">
    <property type="entry name" value="PGM_Phosphatase"/>
</dbReference>
<dbReference type="PATRIC" id="fig|1262449.3.peg.1845"/>
<proteinExistence type="predicted"/>
<reference evidence="2 5" key="1">
    <citation type="journal article" date="2015" name="Genome Announc.">
        <title>Complete Genome Sequence of the Nitrogen-Fixing and Solvent-Producing Clostridium pasteurianum DSM 525.</title>
        <authorList>
            <person name="Poehlein A."/>
            <person name="Grosse-Honebrink A."/>
            <person name="Zhang Y."/>
            <person name="Minton N.P."/>
            <person name="Daniel R."/>
        </authorList>
    </citation>
    <scope>NUCLEOTIDE SEQUENCE [LARGE SCALE GENOMIC DNA]</scope>
    <source>
        <strain evidence="2">DSM 525</strain>
        <strain evidence="5">DSM 525 / ATCC 6013</strain>
    </source>
</reference>